<evidence type="ECO:0000256" key="5">
    <source>
        <dbReference type="SAM" id="SignalP"/>
    </source>
</evidence>
<keyword evidence="3 5" id="KW-0732">Signal</keyword>
<dbReference type="InterPro" id="IPR029058">
    <property type="entry name" value="AB_hydrolase_fold"/>
</dbReference>
<evidence type="ECO:0000313" key="7">
    <source>
        <dbReference type="EMBL" id="GAT95412.1"/>
    </source>
</evidence>
<name>A0A5K1VKU7_ENTHI</name>
<dbReference type="EMBL" id="BDEQ01000001">
    <property type="protein sequence ID" value="GAT95412.1"/>
    <property type="molecule type" value="Genomic_DNA"/>
</dbReference>
<dbReference type="InterPro" id="IPR011042">
    <property type="entry name" value="6-blade_b-propeller_TolB-like"/>
</dbReference>
<dbReference type="Pfam" id="PF00326">
    <property type="entry name" value="Peptidase_S9"/>
    <property type="match status" value="1"/>
</dbReference>
<dbReference type="InterPro" id="IPR001375">
    <property type="entry name" value="Peptidase_S9_cat"/>
</dbReference>
<dbReference type="VEuPathDB" id="AmoebaDB:EHI8A_157940"/>
<feature type="signal peptide" evidence="5">
    <location>
        <begin position="1"/>
        <end position="20"/>
    </location>
</feature>
<evidence type="ECO:0000259" key="6">
    <source>
        <dbReference type="Pfam" id="PF00326"/>
    </source>
</evidence>
<dbReference type="VEuPathDB" id="AmoebaDB:KM1_021030"/>
<dbReference type="Proteomes" id="UP000078387">
    <property type="component" value="Unassembled WGS sequence"/>
</dbReference>
<dbReference type="SUPFAM" id="SSF82171">
    <property type="entry name" value="DPP6 N-terminal domain-like"/>
    <property type="match status" value="1"/>
</dbReference>
<evidence type="ECO:0000313" key="8">
    <source>
        <dbReference type="Proteomes" id="UP000078387"/>
    </source>
</evidence>
<protein>
    <submittedName>
        <fullName evidence="7">Dipeptidyl-peptidase putative</fullName>
    </submittedName>
</protein>
<reference evidence="7 8" key="1">
    <citation type="submission" date="2016-05" db="EMBL/GenBank/DDBJ databases">
        <title>First whole genome sequencing of Entamoeba histolytica HM1:IMSS-clone-6.</title>
        <authorList>
            <person name="Mukherjee Avik.K."/>
            <person name="Izumyama S."/>
            <person name="Nakada-Tsukui K."/>
            <person name="Nozaki T."/>
        </authorList>
    </citation>
    <scope>NUCLEOTIDE SEQUENCE [LARGE SCALE GENOMIC DNA]</scope>
    <source>
        <strain evidence="7 8">HM1:IMSS clone 6</strain>
    </source>
</reference>
<keyword evidence="4" id="KW-0378">Hydrolase</keyword>
<dbReference type="SUPFAM" id="SSF53474">
    <property type="entry name" value="alpha/beta-Hydrolases"/>
    <property type="match status" value="1"/>
</dbReference>
<dbReference type="VEuPathDB" id="AmoebaDB:EHI5A_014440"/>
<evidence type="ECO:0000256" key="4">
    <source>
        <dbReference type="ARBA" id="ARBA00022801"/>
    </source>
</evidence>
<dbReference type="PANTHER" id="PTHR42776">
    <property type="entry name" value="SERINE PEPTIDASE S9 FAMILY MEMBER"/>
    <property type="match status" value="1"/>
</dbReference>
<sequence length="665" mass="76529">MRIILLVAIIALSYAKVLDAETLVKLQKLSLGCHLNGVVYYTTSQWFEEENKTKHSLKKLTLTETEPVDLIPYSEESFSNFVCLNEGVYLLHNGQIGKIENDKIVDITSTPISIDTFKMISVGGKLRGLASMTVFPGMTLEESANKFIELEKQNYRVYDQLMIRRWDTYWDGQFQHLFTFKEEDDNSITFKDIMNDKKYDCPARPFGGNEEYDISPDGTMIAFSILLENPASSLDNNVYYATFENPLEWNCITTNNKGYDNQPLFNNDGSLLYYLSMSAPKDESDKSVLKSYDFNQKVIRDITGNIDLSFSAPMKVVGNYMHLSTQIEGNVYIVGLDTSKSELTREDVNIITQKGTAGSFVFTTTGIIYEYNSFTLPQELFLYENKVIKQITHINQEVLSTIKFGEYKEIHYTGANNDQIHAFITYPPNMKTNTKYPVILYTHGGPESPWTNNFHYRWNPQVIAAQGYIVFAPNFHGSGSYGDAFLKAIRKNWGGWPFEDLMKGMDYLKTSEPLVDIDNACAMGASYGGYMMNWINSQNTGRFKCIICHDGIMDSEGSYYYMDEMYFLETEFGYPMYEDDTYYKKYSPLNYVNGYNTPQLTIHGGSDYRIDVVAGYQQFVTLQRKNIESKLVIYPEENHWVLRPYNSIDWHAQVFDWLAKYLPKK</sequence>
<dbReference type="Gene3D" id="3.40.50.1820">
    <property type="entry name" value="alpha/beta hydrolase"/>
    <property type="match status" value="1"/>
</dbReference>
<evidence type="ECO:0000256" key="1">
    <source>
        <dbReference type="ARBA" id="ARBA00010040"/>
    </source>
</evidence>
<gene>
    <name evidence="7" type="ORF">CL6EHI_136440</name>
</gene>
<dbReference type="VEuPathDB" id="AmoebaDB:EHI_136440"/>
<dbReference type="GO" id="GO:0006508">
    <property type="term" value="P:proteolysis"/>
    <property type="evidence" value="ECO:0007669"/>
    <property type="project" value="UniProtKB-KW"/>
</dbReference>
<dbReference type="Gene3D" id="2.120.10.30">
    <property type="entry name" value="TolB, C-terminal domain"/>
    <property type="match status" value="1"/>
</dbReference>
<dbReference type="OMA" id="YKHWDEW"/>
<evidence type="ECO:0000256" key="3">
    <source>
        <dbReference type="ARBA" id="ARBA00022729"/>
    </source>
</evidence>
<proteinExistence type="inferred from homology"/>
<dbReference type="AlphaFoldDB" id="A0A5K1VKU7"/>
<dbReference type="VEuPathDB" id="AmoebaDB:EHI7A_093840"/>
<keyword evidence="2" id="KW-0645">Protease</keyword>
<accession>A0A5K1VKU7</accession>
<dbReference type="PANTHER" id="PTHR42776:SF13">
    <property type="entry name" value="DIPEPTIDYL-PEPTIDASE 5"/>
    <property type="match status" value="1"/>
</dbReference>
<comment type="caution">
    <text evidence="7">The sequence shown here is derived from an EMBL/GenBank/DDBJ whole genome shotgun (WGS) entry which is preliminary data.</text>
</comment>
<feature type="domain" description="Peptidase S9 prolyl oligopeptidase catalytic" evidence="6">
    <location>
        <begin position="455"/>
        <end position="662"/>
    </location>
</feature>
<feature type="chain" id="PRO_5023822569" evidence="5">
    <location>
        <begin position="21"/>
        <end position="665"/>
    </location>
</feature>
<comment type="similarity">
    <text evidence="1">Belongs to the peptidase S9C family.</text>
</comment>
<organism evidence="7 8">
    <name type="scientific">Entamoeba histolytica</name>
    <dbReference type="NCBI Taxonomy" id="5759"/>
    <lineage>
        <taxon>Eukaryota</taxon>
        <taxon>Amoebozoa</taxon>
        <taxon>Evosea</taxon>
        <taxon>Archamoebae</taxon>
        <taxon>Mastigamoebida</taxon>
        <taxon>Entamoebidae</taxon>
        <taxon>Entamoeba</taxon>
    </lineage>
</organism>
<evidence type="ECO:0000256" key="2">
    <source>
        <dbReference type="ARBA" id="ARBA00022670"/>
    </source>
</evidence>
<dbReference type="GO" id="GO:0004252">
    <property type="term" value="F:serine-type endopeptidase activity"/>
    <property type="evidence" value="ECO:0007669"/>
    <property type="project" value="TreeGrafter"/>
</dbReference>
<dbReference type="FunFam" id="3.40.50.1820:FF:000028">
    <property type="entry name" value="S9 family peptidase"/>
    <property type="match status" value="1"/>
</dbReference>